<dbReference type="GO" id="GO:0055130">
    <property type="term" value="P:D-alanine catabolic process"/>
    <property type="evidence" value="ECO:0007669"/>
    <property type="project" value="TreeGrafter"/>
</dbReference>
<evidence type="ECO:0000256" key="1">
    <source>
        <dbReference type="ARBA" id="ARBA00009410"/>
    </source>
</evidence>
<dbReference type="PATRIC" id="fig|908627.4.peg.8412"/>
<dbReference type="RefSeq" id="WP_047897279.1">
    <property type="nucleotide sequence ID" value="NZ_AEJF01000229.1"/>
</dbReference>
<dbReference type="Proteomes" id="UP000035963">
    <property type="component" value="Unassembled WGS sequence"/>
</dbReference>
<organism evidence="4 5">
    <name type="scientific">Caballeronia mineralivorans PML1(12)</name>
    <dbReference type="NCBI Taxonomy" id="908627"/>
    <lineage>
        <taxon>Bacteria</taxon>
        <taxon>Pseudomonadati</taxon>
        <taxon>Pseudomonadota</taxon>
        <taxon>Betaproteobacteria</taxon>
        <taxon>Burkholderiales</taxon>
        <taxon>Burkholderiaceae</taxon>
        <taxon>Caballeronia</taxon>
    </lineage>
</organism>
<feature type="domain" description="FAD dependent oxidoreductase" evidence="3">
    <location>
        <begin position="2"/>
        <end position="413"/>
    </location>
</feature>
<dbReference type="AlphaFoldDB" id="A0A0J1CKF0"/>
<evidence type="ECO:0000256" key="2">
    <source>
        <dbReference type="ARBA" id="ARBA00023002"/>
    </source>
</evidence>
<accession>A0A0J1CKF0</accession>
<dbReference type="Gene3D" id="3.50.50.60">
    <property type="entry name" value="FAD/NAD(P)-binding domain"/>
    <property type="match status" value="2"/>
</dbReference>
<dbReference type="PANTHER" id="PTHR13847:SF280">
    <property type="entry name" value="D-AMINO ACID DEHYDROGENASE"/>
    <property type="match status" value="1"/>
</dbReference>
<dbReference type="InterPro" id="IPR006076">
    <property type="entry name" value="FAD-dep_OxRdtase"/>
</dbReference>
<comment type="caution">
    <text evidence="4">The sequence shown here is derived from an EMBL/GenBank/DDBJ whole genome shotgun (WGS) entry which is preliminary data.</text>
</comment>
<dbReference type="EMBL" id="AEJF01000229">
    <property type="protein sequence ID" value="KLU21187.1"/>
    <property type="molecule type" value="Genomic_DNA"/>
</dbReference>
<proteinExistence type="inferred from homology"/>
<dbReference type="InterPro" id="IPR036188">
    <property type="entry name" value="FAD/NAD-bd_sf"/>
</dbReference>
<dbReference type="SUPFAM" id="SSF51905">
    <property type="entry name" value="FAD/NAD(P)-binding domain"/>
    <property type="match status" value="1"/>
</dbReference>
<dbReference type="OrthoDB" id="18526at2"/>
<name>A0A0J1CKF0_9BURK</name>
<evidence type="ECO:0000313" key="5">
    <source>
        <dbReference type="Proteomes" id="UP000035963"/>
    </source>
</evidence>
<evidence type="ECO:0000313" key="4">
    <source>
        <dbReference type="EMBL" id="KLU21187.1"/>
    </source>
</evidence>
<gene>
    <name evidence="4" type="ORF">EOS_37530</name>
</gene>
<dbReference type="Gene3D" id="3.30.9.10">
    <property type="entry name" value="D-Amino Acid Oxidase, subunit A, domain 2"/>
    <property type="match status" value="1"/>
</dbReference>
<protein>
    <submittedName>
        <fullName evidence="4">Amino acid dehydrogenase</fullName>
    </submittedName>
</protein>
<dbReference type="Pfam" id="PF01266">
    <property type="entry name" value="DAO"/>
    <property type="match status" value="1"/>
</dbReference>
<evidence type="ECO:0000259" key="3">
    <source>
        <dbReference type="Pfam" id="PF01266"/>
    </source>
</evidence>
<sequence>MDVIVIGGGIAGIATAYQLRANGHRVCVVERHATVAQGATYGHGGSVLPSPLDVWFGPTFMQTRRAAKTGVVFKPGFNSDTREFAKQLALLKDPERFTEQYAALRPLVEISRDVIADIDTKYALDYEQRTGVLHVFRDERDLELAQSAIALLQRFETPHKMLTPDECVAAEPSIPDDPPLAGGVLLGDARTANCPLFTKLLKQVLEDSGVQFQLGREVTAIRADAQRAAVELGPRAGEVDGRGRKSRDVELIGADAIVVAAGTGTPALLATLGIALPLHPLRLHTLTAPIAYEERAPHITVVDSVKRITMTRINQRMRVTGGAVLESVAKAHKPMTESMTRRALALLGQATHDWIPGAAKVSAARAWDGIRLISPDGLPVVSPSAHARLFVNAAHGPAGWGIACGAAKVIAAMVSGTMPDVPMETLSALRMDRF</sequence>
<dbReference type="GO" id="GO:0005737">
    <property type="term" value="C:cytoplasm"/>
    <property type="evidence" value="ECO:0007669"/>
    <property type="project" value="TreeGrafter"/>
</dbReference>
<keyword evidence="5" id="KW-1185">Reference proteome</keyword>
<dbReference type="GO" id="GO:0005886">
    <property type="term" value="C:plasma membrane"/>
    <property type="evidence" value="ECO:0007669"/>
    <property type="project" value="TreeGrafter"/>
</dbReference>
<reference evidence="4 5" key="1">
    <citation type="journal article" date="2015" name="Genome Announc.">
        <title>Draft Genome Sequence of Burkholderia sp. Strain PML1(12), an Ectomycorrhizosphere-Inhabiting Bacterium with Effective Mineral-Weathering Ability.</title>
        <authorList>
            <person name="Uroz S."/>
            <person name="Oger P."/>
        </authorList>
    </citation>
    <scope>NUCLEOTIDE SEQUENCE [LARGE SCALE GENOMIC DNA]</scope>
    <source>
        <strain evidence="5">PML1(12)</strain>
    </source>
</reference>
<keyword evidence="2" id="KW-0560">Oxidoreductase</keyword>
<dbReference type="GO" id="GO:0008718">
    <property type="term" value="F:D-amino-acid dehydrogenase activity"/>
    <property type="evidence" value="ECO:0007669"/>
    <property type="project" value="TreeGrafter"/>
</dbReference>
<comment type="similarity">
    <text evidence="1">Belongs to the DadA oxidoreductase family.</text>
</comment>
<dbReference type="PANTHER" id="PTHR13847">
    <property type="entry name" value="SARCOSINE DEHYDROGENASE-RELATED"/>
    <property type="match status" value="1"/>
</dbReference>